<accession>A0A8S5MHU9</accession>
<proteinExistence type="predicted"/>
<reference evidence="2" key="1">
    <citation type="journal article" date="2021" name="Proc. Natl. Acad. Sci. U.S.A.">
        <title>A Catalog of Tens of Thousands of Viruses from Human Metagenomes Reveals Hidden Associations with Chronic Diseases.</title>
        <authorList>
            <person name="Tisza M.J."/>
            <person name="Buck C.B."/>
        </authorList>
    </citation>
    <scope>NUCLEOTIDE SEQUENCE</scope>
    <source>
        <strain evidence="2">CtvyM23</strain>
    </source>
</reference>
<feature type="transmembrane region" description="Helical" evidence="1">
    <location>
        <begin position="7"/>
        <end position="29"/>
    </location>
</feature>
<keyword evidence="1" id="KW-0472">Membrane</keyword>
<name>A0A8S5MHU9_9CAUD</name>
<organism evidence="2">
    <name type="scientific">Siphoviridae sp. ctvyM23</name>
    <dbReference type="NCBI Taxonomy" id="2826514"/>
    <lineage>
        <taxon>Viruses</taxon>
        <taxon>Duplodnaviria</taxon>
        <taxon>Heunggongvirae</taxon>
        <taxon>Uroviricota</taxon>
        <taxon>Caudoviricetes</taxon>
    </lineage>
</organism>
<evidence type="ECO:0000313" key="2">
    <source>
        <dbReference type="EMBL" id="DAD81834.1"/>
    </source>
</evidence>
<protein>
    <submittedName>
        <fullName evidence="2">Uncharacterized protein</fullName>
    </submittedName>
</protein>
<dbReference type="EMBL" id="BK014908">
    <property type="protein sequence ID" value="DAD81834.1"/>
    <property type="molecule type" value="Genomic_DNA"/>
</dbReference>
<keyword evidence="1" id="KW-1133">Transmembrane helix</keyword>
<keyword evidence="1" id="KW-0812">Transmembrane</keyword>
<evidence type="ECO:0000256" key="1">
    <source>
        <dbReference type="SAM" id="Phobius"/>
    </source>
</evidence>
<sequence>MITRLQAFKLTLMIVATNAIVTFVLLTFIH</sequence>